<dbReference type="AlphaFoldDB" id="A0AAD6STN9"/>
<sequence length="197" mass="21780">MQASLRAVAARFAAGLSLGRPPCSTGHLKRGLSVASRDSATHPVARAEEKEDLSEEEARFFNATVLKQMQKLMVNAADDAGIGSLPADLAVDETQNTLSKTQQKKLRRKARESFEKQELLRVVNGTSVLSKTQQKRLRWKARVNLLELVDNGTSAKTINRDGQSRRLSPILTPIVGPILRRFSNCLSVRESRESSEN</sequence>
<organism evidence="1 2">
    <name type="scientific">Mycena alexandri</name>
    <dbReference type="NCBI Taxonomy" id="1745969"/>
    <lineage>
        <taxon>Eukaryota</taxon>
        <taxon>Fungi</taxon>
        <taxon>Dikarya</taxon>
        <taxon>Basidiomycota</taxon>
        <taxon>Agaricomycotina</taxon>
        <taxon>Agaricomycetes</taxon>
        <taxon>Agaricomycetidae</taxon>
        <taxon>Agaricales</taxon>
        <taxon>Marasmiineae</taxon>
        <taxon>Mycenaceae</taxon>
        <taxon>Mycena</taxon>
    </lineage>
</organism>
<evidence type="ECO:0000313" key="2">
    <source>
        <dbReference type="Proteomes" id="UP001218188"/>
    </source>
</evidence>
<dbReference type="Proteomes" id="UP001218188">
    <property type="component" value="Unassembled WGS sequence"/>
</dbReference>
<keyword evidence="2" id="KW-1185">Reference proteome</keyword>
<name>A0AAD6STN9_9AGAR</name>
<accession>A0AAD6STN9</accession>
<proteinExistence type="predicted"/>
<evidence type="ECO:0000313" key="1">
    <source>
        <dbReference type="EMBL" id="KAJ7033494.1"/>
    </source>
</evidence>
<protein>
    <submittedName>
        <fullName evidence="1">Uncharacterized protein</fullName>
    </submittedName>
</protein>
<comment type="caution">
    <text evidence="1">The sequence shown here is derived from an EMBL/GenBank/DDBJ whole genome shotgun (WGS) entry which is preliminary data.</text>
</comment>
<reference evidence="1" key="1">
    <citation type="submission" date="2023-03" db="EMBL/GenBank/DDBJ databases">
        <title>Massive genome expansion in bonnet fungi (Mycena s.s.) driven by repeated elements and novel gene families across ecological guilds.</title>
        <authorList>
            <consortium name="Lawrence Berkeley National Laboratory"/>
            <person name="Harder C.B."/>
            <person name="Miyauchi S."/>
            <person name="Viragh M."/>
            <person name="Kuo A."/>
            <person name="Thoen E."/>
            <person name="Andreopoulos B."/>
            <person name="Lu D."/>
            <person name="Skrede I."/>
            <person name="Drula E."/>
            <person name="Henrissat B."/>
            <person name="Morin E."/>
            <person name="Kohler A."/>
            <person name="Barry K."/>
            <person name="LaButti K."/>
            <person name="Morin E."/>
            <person name="Salamov A."/>
            <person name="Lipzen A."/>
            <person name="Mereny Z."/>
            <person name="Hegedus B."/>
            <person name="Baldrian P."/>
            <person name="Stursova M."/>
            <person name="Weitz H."/>
            <person name="Taylor A."/>
            <person name="Grigoriev I.V."/>
            <person name="Nagy L.G."/>
            <person name="Martin F."/>
            <person name="Kauserud H."/>
        </authorList>
    </citation>
    <scope>NUCLEOTIDE SEQUENCE</scope>
    <source>
        <strain evidence="1">CBHHK200</strain>
    </source>
</reference>
<gene>
    <name evidence="1" type="ORF">C8F04DRAFT_625866</name>
</gene>
<dbReference type="EMBL" id="JARJCM010000065">
    <property type="protein sequence ID" value="KAJ7033494.1"/>
    <property type="molecule type" value="Genomic_DNA"/>
</dbReference>